<reference evidence="1 2" key="1">
    <citation type="journal article" date="2020" name="Microorganisms">
        <title>Reliable Identification of Environmental Pseudomonas Isolates Using the rpoD Gene.</title>
        <authorList>
            <consortium name="The Broad Institute Genome Sequencing Platform"/>
            <person name="Girard L."/>
            <person name="Lood C."/>
            <person name="Rokni-Zadeh H."/>
            <person name="van Noort V."/>
            <person name="Lavigne R."/>
            <person name="De Mot R."/>
        </authorList>
    </citation>
    <scope>NUCLEOTIDE SEQUENCE [LARGE SCALE GENOMIC DNA]</scope>
    <source>
        <strain evidence="1 2">ZA 5.3</strain>
    </source>
</reference>
<keyword evidence="2" id="KW-1185">Reference proteome</keyword>
<evidence type="ECO:0000313" key="2">
    <source>
        <dbReference type="Proteomes" id="UP000646386"/>
    </source>
</evidence>
<dbReference type="RefSeq" id="WP_016983438.1">
    <property type="nucleotide sequence ID" value="NZ_CP077089.1"/>
</dbReference>
<reference evidence="1 2" key="2">
    <citation type="journal article" date="2021" name="Microorganisms">
        <title>The Ever-Expanding Pseudomonas Genus: Description of 43 New Species and Partition of the Pseudomonas putida Group.</title>
        <authorList>
            <person name="Girard L."/>
            <person name="Lood C."/>
            <person name="Hofte M."/>
            <person name="Vandamme P."/>
            <person name="Rokni-Zadeh H."/>
            <person name="van Noort V."/>
            <person name="Lavigne R."/>
            <person name="De Mot R."/>
        </authorList>
    </citation>
    <scope>NUCLEOTIDE SEQUENCE [LARGE SCALE GENOMIC DNA]</scope>
    <source>
        <strain evidence="1 2">ZA 5.3</strain>
    </source>
</reference>
<organism evidence="1 2">
    <name type="scientific">Pseudomonas tensinigenes</name>
    <dbReference type="NCBI Taxonomy" id="2745511"/>
    <lineage>
        <taxon>Bacteria</taxon>
        <taxon>Pseudomonadati</taxon>
        <taxon>Pseudomonadota</taxon>
        <taxon>Gammaproteobacteria</taxon>
        <taxon>Pseudomonadales</taxon>
        <taxon>Pseudomonadaceae</taxon>
        <taxon>Pseudomonas</taxon>
    </lineage>
</organism>
<protein>
    <submittedName>
        <fullName evidence="1">Uncharacterized protein</fullName>
    </submittedName>
</protein>
<dbReference type="Proteomes" id="UP000646386">
    <property type="component" value="Chromosome"/>
</dbReference>
<dbReference type="EMBL" id="CP077089">
    <property type="protein sequence ID" value="QXI06395.1"/>
    <property type="molecule type" value="Genomic_DNA"/>
</dbReference>
<proteinExistence type="predicted"/>
<gene>
    <name evidence="1" type="ORF">HU718_001475</name>
</gene>
<accession>A0ABX8PY88</accession>
<name>A0ABX8PY88_9PSED</name>
<sequence>MTSIARGKSIRGIFLDRTVIEGLHANGSRSDILITMQLATKQEHRDPLTNEVTETLVDSRIVGAISRNRGRTFNVAPVASDIDGDGDIDSQDTAKLAALAKAYNSIIKP</sequence>
<evidence type="ECO:0000313" key="1">
    <source>
        <dbReference type="EMBL" id="QXI06395.1"/>
    </source>
</evidence>